<dbReference type="GO" id="GO:0016509">
    <property type="term" value="F:long-chain (3S)-3-hydroxyacyl-CoA dehydrogenase (NAD+) activity"/>
    <property type="evidence" value="ECO:0007669"/>
    <property type="project" value="TreeGrafter"/>
</dbReference>
<dbReference type="AlphaFoldDB" id="A0A2P7QQV1"/>
<protein>
    <submittedName>
        <fullName evidence="2">Fatty acid oxidation complex subunit alpha FadB</fullName>
        <ecNumber evidence="2">1.1.1.35</ecNumber>
        <ecNumber evidence="2">4.2.1.17</ecNumber>
        <ecNumber evidence="2">5.1.2.3</ecNumber>
        <ecNumber evidence="2">5.3.3.8</ecNumber>
    </submittedName>
</protein>
<dbReference type="EC" id="5.1.2.3" evidence="2"/>
<dbReference type="RefSeq" id="WP_210433707.1">
    <property type="nucleotide sequence ID" value="NZ_PXYG01000013.1"/>
</dbReference>
<reference evidence="2 3" key="1">
    <citation type="submission" date="2018-03" db="EMBL/GenBank/DDBJ databases">
        <title>The draft genome of Zobellella sp. 59N8.</title>
        <authorList>
            <person name="Liu L."/>
            <person name="Li L."/>
            <person name="Zhang X."/>
            <person name="Liang L."/>
            <person name="Wang T."/>
        </authorList>
    </citation>
    <scope>NUCLEOTIDE SEQUENCE [LARGE SCALE GENOMIC DNA]</scope>
    <source>
        <strain evidence="2 3">59N8</strain>
    </source>
</reference>
<name>A0A2P7QQV1_9GAMM</name>
<dbReference type="PANTHER" id="PTHR43612">
    <property type="entry name" value="TRIFUNCTIONAL ENZYME SUBUNIT ALPHA"/>
    <property type="match status" value="1"/>
</dbReference>
<dbReference type="Pfam" id="PF00378">
    <property type="entry name" value="ECH_1"/>
    <property type="match status" value="1"/>
</dbReference>
<dbReference type="GO" id="GO:0004300">
    <property type="term" value="F:enoyl-CoA hydratase activity"/>
    <property type="evidence" value="ECO:0007669"/>
    <property type="project" value="UniProtKB-EC"/>
</dbReference>
<keyword evidence="2" id="KW-0413">Isomerase</keyword>
<dbReference type="InterPro" id="IPR001753">
    <property type="entry name" value="Enoyl-CoA_hydra/iso"/>
</dbReference>
<dbReference type="InterPro" id="IPR050136">
    <property type="entry name" value="FA_oxidation_alpha_subunit"/>
</dbReference>
<gene>
    <name evidence="2" type="primary">fadB</name>
    <name evidence="2" type="ORF">C7H85_19040</name>
</gene>
<dbReference type="Gene3D" id="3.90.226.10">
    <property type="entry name" value="2-enoyl-CoA Hydratase, Chain A, domain 1"/>
    <property type="match status" value="1"/>
</dbReference>
<keyword evidence="2" id="KW-0560">Oxidoreductase</keyword>
<dbReference type="PANTHER" id="PTHR43612:SF3">
    <property type="entry name" value="TRIFUNCTIONAL ENZYME SUBUNIT ALPHA, MITOCHONDRIAL"/>
    <property type="match status" value="1"/>
</dbReference>
<dbReference type="SUPFAM" id="SSF52096">
    <property type="entry name" value="ClpP/crotonase"/>
    <property type="match status" value="1"/>
</dbReference>
<dbReference type="GO" id="GO:0004165">
    <property type="term" value="F:delta(3)-delta(2)-enoyl-CoA isomerase activity"/>
    <property type="evidence" value="ECO:0007669"/>
    <property type="project" value="UniProtKB-EC"/>
</dbReference>
<dbReference type="EC" id="1.1.1.35" evidence="2"/>
<organism evidence="2 3">
    <name type="scientific">Zobellella endophytica</name>
    <dbReference type="NCBI Taxonomy" id="2116700"/>
    <lineage>
        <taxon>Bacteria</taxon>
        <taxon>Pseudomonadati</taxon>
        <taxon>Pseudomonadota</taxon>
        <taxon>Gammaproteobacteria</taxon>
        <taxon>Aeromonadales</taxon>
        <taxon>Aeromonadaceae</taxon>
        <taxon>Zobellella</taxon>
    </lineage>
</organism>
<dbReference type="GO" id="GO:0008692">
    <property type="term" value="F:3-hydroxybutyryl-CoA epimerase activity"/>
    <property type="evidence" value="ECO:0007669"/>
    <property type="project" value="UniProtKB-EC"/>
</dbReference>
<evidence type="ECO:0000256" key="1">
    <source>
        <dbReference type="RuleBase" id="RU003707"/>
    </source>
</evidence>
<dbReference type="EMBL" id="PXYG01000013">
    <property type="protein sequence ID" value="PSJ40346.1"/>
    <property type="molecule type" value="Genomic_DNA"/>
</dbReference>
<dbReference type="PROSITE" id="PS00166">
    <property type="entry name" value="ENOYL_COA_HYDRATASE"/>
    <property type="match status" value="1"/>
</dbReference>
<dbReference type="CDD" id="cd06558">
    <property type="entry name" value="crotonase-like"/>
    <property type="match status" value="1"/>
</dbReference>
<keyword evidence="3" id="KW-1185">Reference proteome</keyword>
<accession>A0A2P7QQV1</accession>
<keyword evidence="2" id="KW-0456">Lyase</keyword>
<dbReference type="Proteomes" id="UP000240243">
    <property type="component" value="Unassembled WGS sequence"/>
</dbReference>
<dbReference type="InterPro" id="IPR018376">
    <property type="entry name" value="Enoyl-CoA_hyd/isom_CS"/>
</dbReference>
<dbReference type="GO" id="GO:0006635">
    <property type="term" value="P:fatty acid beta-oxidation"/>
    <property type="evidence" value="ECO:0007669"/>
    <property type="project" value="TreeGrafter"/>
</dbReference>
<dbReference type="EC" id="5.3.3.8" evidence="2"/>
<proteinExistence type="inferred from homology"/>
<dbReference type="EC" id="4.2.1.17" evidence="2"/>
<dbReference type="InterPro" id="IPR029045">
    <property type="entry name" value="ClpP/crotonase-like_dom_sf"/>
</dbReference>
<comment type="caution">
    <text evidence="2">The sequence shown here is derived from an EMBL/GenBank/DDBJ whole genome shotgun (WGS) entry which is preliminary data.</text>
</comment>
<evidence type="ECO:0000313" key="3">
    <source>
        <dbReference type="Proteomes" id="UP000240243"/>
    </source>
</evidence>
<sequence>MLYQADDLFIRIRQDDIAELNFDAKGTVNKLDRATLQSLEQAVTALEQTTGISGLMLASAKDAFIVGADITEFLELFELPEAELGDWLAKANRIFNRIEDLPFPTVSVVRGYALGGGCECILATDYRIGDTSARIGLPETKLG</sequence>
<comment type="similarity">
    <text evidence="1">Belongs to the enoyl-CoA hydratase/isomerase family.</text>
</comment>
<evidence type="ECO:0000313" key="2">
    <source>
        <dbReference type="EMBL" id="PSJ40346.1"/>
    </source>
</evidence>
<feature type="non-terminal residue" evidence="2">
    <location>
        <position position="143"/>
    </location>
</feature>